<reference evidence="4" key="1">
    <citation type="submission" date="2020-01" db="EMBL/GenBank/DDBJ databases">
        <title>Genome Sequencing of Three Apophysomyces-Like Fungal Strains Confirms a Novel Fungal Genus in the Mucoromycota with divergent Burkholderia-like Endosymbiotic Bacteria.</title>
        <authorList>
            <person name="Stajich J.E."/>
            <person name="Macias A.M."/>
            <person name="Carter-House D."/>
            <person name="Lovett B."/>
            <person name="Kasson L.R."/>
            <person name="Berry K."/>
            <person name="Grigoriev I."/>
            <person name="Chang Y."/>
            <person name="Spatafora J."/>
            <person name="Kasson M.T."/>
        </authorList>
    </citation>
    <scope>NUCLEOTIDE SEQUENCE</scope>
    <source>
        <strain evidence="4">NRRL A-21654</strain>
    </source>
</reference>
<protein>
    <recommendedName>
        <fullName evidence="6">K Homology domain-containing protein</fullName>
    </recommendedName>
</protein>
<evidence type="ECO:0000313" key="4">
    <source>
        <dbReference type="EMBL" id="KAF7726715.1"/>
    </source>
</evidence>
<dbReference type="InterPro" id="IPR048401">
    <property type="entry name" value="SLS1_C"/>
</dbReference>
<dbReference type="SUPFAM" id="SSF54791">
    <property type="entry name" value="Eukaryotic type KH-domain (KH-domain type I)"/>
    <property type="match status" value="1"/>
</dbReference>
<evidence type="ECO:0000259" key="3">
    <source>
        <dbReference type="Pfam" id="PF20778"/>
    </source>
</evidence>
<sequence length="547" mass="62117">MTECWKLKTREQQSLELKQKRLNTVSYEAEASREELFFVIGDNGATLREIEAKNEVSITINVANYRYTVSGTPEAIERAKVDIREHLQLFHRELDLPPVKEQHYYSTIEKEMKRMLVDISKASGVFIVLENGKFSMAGRSEESLEHASRLLKIAITELSFSDKRSLAASDYIAIETVEKPSNCRAPHHPYVLLPLHDEQAMPLVARGVGWSRISRVKSEEDSEEEISMNQSEGESNSILAQYQLLEAKSSSYPEDPDTIGCTDLKDILSKALNVADSKDDIALEATFGHLLLRNVVADPNSNILQPSMRSPFDASRCRDLLSSHPNGRRLFFGSTPPYHIHKLLAPLPHYAGFHRRSVKVEYVGLPLVAPLGDDPNGSIMNDLQRLELHFLSEENGGLQLRQVVGEHGRTAIDLINVCGNVDVRLLARRYTQFSRVKMPSWIQSLVDSCNLTSYSDLSCPNFWKRDSDLMLLDVSFRNEARYLLKDNLVTITHIESQDGRTRHSELTVTPVMAEVNTYPPVSNGLDRWESFTETIHELANRWNYLYK</sequence>
<dbReference type="InterPro" id="IPR004088">
    <property type="entry name" value="KH_dom_type_1"/>
</dbReference>
<dbReference type="AlphaFoldDB" id="A0A8H7BMW7"/>
<proteinExistence type="predicted"/>
<dbReference type="Gene3D" id="3.30.1370.10">
    <property type="entry name" value="K Homology domain, type 1"/>
    <property type="match status" value="1"/>
</dbReference>
<feature type="domain" description="K Homology" evidence="2">
    <location>
        <begin position="38"/>
        <end position="85"/>
    </location>
</feature>
<gene>
    <name evidence="4" type="ORF">EC973_008489</name>
</gene>
<evidence type="ECO:0000259" key="2">
    <source>
        <dbReference type="Pfam" id="PF00013"/>
    </source>
</evidence>
<name>A0A8H7BMW7_9FUNG</name>
<feature type="domain" description="SLS1 C-terminal" evidence="3">
    <location>
        <begin position="200"/>
        <end position="516"/>
    </location>
</feature>
<dbReference type="Pfam" id="PF20778">
    <property type="entry name" value="SLS1_C"/>
    <property type="match status" value="1"/>
</dbReference>
<evidence type="ECO:0008006" key="6">
    <source>
        <dbReference type="Google" id="ProtNLM"/>
    </source>
</evidence>
<dbReference type="Proteomes" id="UP000605846">
    <property type="component" value="Unassembled WGS sequence"/>
</dbReference>
<dbReference type="Pfam" id="PF00013">
    <property type="entry name" value="KH_1"/>
    <property type="match status" value="1"/>
</dbReference>
<keyword evidence="1" id="KW-0694">RNA-binding</keyword>
<organism evidence="4 5">
    <name type="scientific">Apophysomyces ossiformis</name>
    <dbReference type="NCBI Taxonomy" id="679940"/>
    <lineage>
        <taxon>Eukaryota</taxon>
        <taxon>Fungi</taxon>
        <taxon>Fungi incertae sedis</taxon>
        <taxon>Mucoromycota</taxon>
        <taxon>Mucoromycotina</taxon>
        <taxon>Mucoromycetes</taxon>
        <taxon>Mucorales</taxon>
        <taxon>Mucorineae</taxon>
        <taxon>Mucoraceae</taxon>
        <taxon>Apophysomyces</taxon>
    </lineage>
</organism>
<evidence type="ECO:0000256" key="1">
    <source>
        <dbReference type="PROSITE-ProRule" id="PRU00117"/>
    </source>
</evidence>
<accession>A0A8H7BMW7</accession>
<dbReference type="OrthoDB" id="5392646at2759"/>
<dbReference type="PROSITE" id="PS50084">
    <property type="entry name" value="KH_TYPE_1"/>
    <property type="match status" value="1"/>
</dbReference>
<comment type="caution">
    <text evidence="4">The sequence shown here is derived from an EMBL/GenBank/DDBJ whole genome shotgun (WGS) entry which is preliminary data.</text>
</comment>
<evidence type="ECO:0000313" key="5">
    <source>
        <dbReference type="Proteomes" id="UP000605846"/>
    </source>
</evidence>
<keyword evidence="5" id="KW-1185">Reference proteome</keyword>
<dbReference type="EMBL" id="JABAYA010000073">
    <property type="protein sequence ID" value="KAF7726715.1"/>
    <property type="molecule type" value="Genomic_DNA"/>
</dbReference>
<dbReference type="InterPro" id="IPR036612">
    <property type="entry name" value="KH_dom_type_1_sf"/>
</dbReference>
<dbReference type="GO" id="GO:0003723">
    <property type="term" value="F:RNA binding"/>
    <property type="evidence" value="ECO:0007669"/>
    <property type="project" value="UniProtKB-UniRule"/>
</dbReference>